<keyword evidence="2" id="KW-0274">FAD</keyword>
<dbReference type="PANTHER" id="PTHR11748:SF103">
    <property type="entry name" value="GLYCOLATE OXIDASE SUBUNIT GLCE"/>
    <property type="match status" value="1"/>
</dbReference>
<protein>
    <submittedName>
        <fullName evidence="5">FAD-binding protein</fullName>
    </submittedName>
</protein>
<reference evidence="5" key="1">
    <citation type="submission" date="2021-05" db="EMBL/GenBank/DDBJ databases">
        <authorList>
            <person name="Sun Q."/>
            <person name="Inoue M."/>
        </authorList>
    </citation>
    <scope>NUCLEOTIDE SEQUENCE</scope>
    <source>
        <strain evidence="5">VKM B-3255</strain>
    </source>
</reference>
<feature type="region of interest" description="Disordered" evidence="3">
    <location>
        <begin position="303"/>
        <end position="329"/>
    </location>
</feature>
<dbReference type="InterPro" id="IPR016169">
    <property type="entry name" value="FAD-bd_PCMH_sub2"/>
</dbReference>
<dbReference type="RefSeq" id="WP_213755140.1">
    <property type="nucleotide sequence ID" value="NZ_JAHCQH010000015.1"/>
</dbReference>
<dbReference type="PROSITE" id="PS51387">
    <property type="entry name" value="FAD_PCMH"/>
    <property type="match status" value="1"/>
</dbReference>
<dbReference type="EMBL" id="JAHCQH010000015">
    <property type="protein sequence ID" value="MBS9477362.1"/>
    <property type="molecule type" value="Genomic_DNA"/>
</dbReference>
<dbReference type="SUPFAM" id="SSF55103">
    <property type="entry name" value="FAD-linked oxidases, C-terminal domain"/>
    <property type="match status" value="1"/>
</dbReference>
<name>A0ABS5R891_9HYPH</name>
<dbReference type="PANTHER" id="PTHR11748">
    <property type="entry name" value="D-LACTATE DEHYDROGENASE"/>
    <property type="match status" value="1"/>
</dbReference>
<keyword evidence="6" id="KW-1185">Reference proteome</keyword>
<comment type="caution">
    <text evidence="5">The sequence shown here is derived from an EMBL/GenBank/DDBJ whole genome shotgun (WGS) entry which is preliminary data.</text>
</comment>
<organism evidence="5 6">
    <name type="scientific">Ancylobacter radicis</name>
    <dbReference type="NCBI Taxonomy" id="2836179"/>
    <lineage>
        <taxon>Bacteria</taxon>
        <taxon>Pseudomonadati</taxon>
        <taxon>Pseudomonadota</taxon>
        <taxon>Alphaproteobacteria</taxon>
        <taxon>Hyphomicrobiales</taxon>
        <taxon>Xanthobacteraceae</taxon>
        <taxon>Ancylobacter</taxon>
    </lineage>
</organism>
<evidence type="ECO:0000256" key="3">
    <source>
        <dbReference type="SAM" id="MobiDB-lite"/>
    </source>
</evidence>
<dbReference type="InterPro" id="IPR036318">
    <property type="entry name" value="FAD-bd_PCMH-like_sf"/>
</dbReference>
<dbReference type="Proteomes" id="UP001166585">
    <property type="component" value="Unassembled WGS sequence"/>
</dbReference>
<sequence>MSALIKEPASTERLCPRDEADVVEAVRWAVSNGRTLDVAGSRSKAGLGRHIQTDATLELAALSGVTLYEPEELVLSARAGTPIAEITALVAASHQMMAFEPMDYGPLFGQPAGGGTLGGLIACNLAGPRRPSAGAARDHALGLRAVSGRAEAFKAGGRVVKNVTGYDLPRGLAGSHGTLAAFTELTIKVLPRPETVETLLILGLDEAQAASAMSAAMGSYYDVSGSAHLPADIAALVPAVAGAGRAVTALRLEGVKPSILHRRGKLEEMLRARGELSFLNEAASLTFWQAVRDVEPFAATVTSPRGGEVGAGTAPGEGFSSATSPSPPPLTVGERENILDTAPAIWRVSVAPMAGADVVAALRPLGARAFYDWAGGLVWIALPDGTPRSAEVRAAVAATGGGHATLVRASLAARAEEVFQPLDPVTKALVTRMKDGFDPARVLSPGRMYAGV</sequence>
<evidence type="ECO:0000313" key="5">
    <source>
        <dbReference type="EMBL" id="MBS9477362.1"/>
    </source>
</evidence>
<feature type="domain" description="FAD-binding PCMH-type" evidence="4">
    <location>
        <begin position="6"/>
        <end position="192"/>
    </location>
</feature>
<dbReference type="InterPro" id="IPR016166">
    <property type="entry name" value="FAD-bd_PCMH"/>
</dbReference>
<dbReference type="Pfam" id="PF01565">
    <property type="entry name" value="FAD_binding_4"/>
    <property type="match status" value="1"/>
</dbReference>
<evidence type="ECO:0000259" key="4">
    <source>
        <dbReference type="PROSITE" id="PS51387"/>
    </source>
</evidence>
<accession>A0ABS5R891</accession>
<evidence type="ECO:0000256" key="1">
    <source>
        <dbReference type="ARBA" id="ARBA00022630"/>
    </source>
</evidence>
<keyword evidence="1" id="KW-0285">Flavoprotein</keyword>
<evidence type="ECO:0000256" key="2">
    <source>
        <dbReference type="ARBA" id="ARBA00022827"/>
    </source>
</evidence>
<dbReference type="InterPro" id="IPR016164">
    <property type="entry name" value="FAD-linked_Oxase-like_C"/>
</dbReference>
<dbReference type="InterPro" id="IPR006094">
    <property type="entry name" value="Oxid_FAD_bind_N"/>
</dbReference>
<dbReference type="SUPFAM" id="SSF56176">
    <property type="entry name" value="FAD-binding/transporter-associated domain-like"/>
    <property type="match status" value="1"/>
</dbReference>
<proteinExistence type="predicted"/>
<gene>
    <name evidence="5" type="ORF">KIP89_09605</name>
</gene>
<dbReference type="Gene3D" id="3.30.465.10">
    <property type="match status" value="1"/>
</dbReference>
<evidence type="ECO:0000313" key="6">
    <source>
        <dbReference type="Proteomes" id="UP001166585"/>
    </source>
</evidence>